<protein>
    <recommendedName>
        <fullName evidence="1">N-acetyltransferase domain-containing protein</fullName>
    </recommendedName>
</protein>
<feature type="domain" description="N-acetyltransferase" evidence="1">
    <location>
        <begin position="174"/>
        <end position="318"/>
    </location>
</feature>
<proteinExistence type="predicted"/>
<dbReference type="SUPFAM" id="SSF55729">
    <property type="entry name" value="Acyl-CoA N-acyltransferases (Nat)"/>
    <property type="match status" value="2"/>
</dbReference>
<sequence length="320" mass="35763">MGPLPPLYRFDDSPAATERHLALITRTLLEDERVTWGKDRTAEVIARQVQRSFRSVCLVKDAVGGEELAGWARVISDGEGFAYLCDVFILPAHVKQGLATALVQEAVENTSGPGRSTPFKWCLYTSNCHDLYRKATKFVDTKDFGWAMTRWPSSSPSPSALSPHVPLPPGYRLDSTREAKNLYNDAIIDGLLHTPGVYWGKQRPREMIRRQIERCEGVVVLKRNEEDGKEELAGWARVVTDGEGFGYLCDVFVLPSHGKLGLSKALIREAVENTGGLGNSSNWKWWLWTSDAHSLYRTVLGFEQPPAEGAREMERFAPNA</sequence>
<evidence type="ECO:0000259" key="1">
    <source>
        <dbReference type="PROSITE" id="PS51186"/>
    </source>
</evidence>
<dbReference type="PANTHER" id="PTHR43233:SF1">
    <property type="entry name" value="FAMILY N-ACETYLTRANSFERASE, PUTATIVE (AFU_ORTHOLOGUE AFUA_6G03350)-RELATED"/>
    <property type="match status" value="1"/>
</dbReference>
<dbReference type="InParanoid" id="A0A1Y2D0K8"/>
<name>A0A1Y2D0K8_9BASI</name>
<reference evidence="2 3" key="1">
    <citation type="submission" date="2016-07" db="EMBL/GenBank/DDBJ databases">
        <title>Pervasive Adenine N6-methylation of Active Genes in Fungi.</title>
        <authorList>
            <consortium name="DOE Joint Genome Institute"/>
            <person name="Mondo S.J."/>
            <person name="Dannebaum R.O."/>
            <person name="Kuo R.C."/>
            <person name="Labutti K."/>
            <person name="Haridas S."/>
            <person name="Kuo A."/>
            <person name="Salamov A."/>
            <person name="Ahrendt S.R."/>
            <person name="Lipzen A."/>
            <person name="Sullivan W."/>
            <person name="Andreopoulos W.B."/>
            <person name="Clum A."/>
            <person name="Lindquist E."/>
            <person name="Daum C."/>
            <person name="Ramamoorthy G.K."/>
            <person name="Gryganskyi A."/>
            <person name="Culley D."/>
            <person name="Magnuson J.K."/>
            <person name="James T.Y."/>
            <person name="O'Malley M.A."/>
            <person name="Stajich J.E."/>
            <person name="Spatafora J.W."/>
            <person name="Visel A."/>
            <person name="Grigoriev I.V."/>
        </authorList>
    </citation>
    <scope>NUCLEOTIDE SEQUENCE [LARGE SCALE GENOMIC DNA]</scope>
    <source>
        <strain evidence="2 3">62-1032</strain>
    </source>
</reference>
<dbReference type="CDD" id="cd04301">
    <property type="entry name" value="NAT_SF"/>
    <property type="match status" value="2"/>
</dbReference>
<evidence type="ECO:0000313" key="2">
    <source>
        <dbReference type="EMBL" id="ORY52823.1"/>
    </source>
</evidence>
<dbReference type="InterPro" id="IPR000182">
    <property type="entry name" value="GNAT_dom"/>
</dbReference>
<keyword evidence="3" id="KW-1185">Reference proteome</keyword>
<accession>A0A1Y2D0K8</accession>
<evidence type="ECO:0000313" key="3">
    <source>
        <dbReference type="Proteomes" id="UP000193467"/>
    </source>
</evidence>
<comment type="caution">
    <text evidence="2">The sequence shown here is derived from an EMBL/GenBank/DDBJ whole genome shotgun (WGS) entry which is preliminary data.</text>
</comment>
<dbReference type="OrthoDB" id="2917952at2759"/>
<dbReference type="STRING" id="106004.A0A1Y2D0K8"/>
<dbReference type="Proteomes" id="UP000193467">
    <property type="component" value="Unassembled WGS sequence"/>
</dbReference>
<dbReference type="GO" id="GO:0016747">
    <property type="term" value="F:acyltransferase activity, transferring groups other than amino-acyl groups"/>
    <property type="evidence" value="ECO:0007669"/>
    <property type="project" value="InterPro"/>
</dbReference>
<organism evidence="2 3">
    <name type="scientific">Leucosporidium creatinivorum</name>
    <dbReference type="NCBI Taxonomy" id="106004"/>
    <lineage>
        <taxon>Eukaryota</taxon>
        <taxon>Fungi</taxon>
        <taxon>Dikarya</taxon>
        <taxon>Basidiomycota</taxon>
        <taxon>Pucciniomycotina</taxon>
        <taxon>Microbotryomycetes</taxon>
        <taxon>Leucosporidiales</taxon>
        <taxon>Leucosporidium</taxon>
    </lineage>
</organism>
<dbReference type="Pfam" id="PF00583">
    <property type="entry name" value="Acetyltransf_1"/>
    <property type="match status" value="2"/>
</dbReference>
<dbReference type="PROSITE" id="PS51186">
    <property type="entry name" value="GNAT"/>
    <property type="match status" value="2"/>
</dbReference>
<dbReference type="InterPro" id="IPR053144">
    <property type="entry name" value="Acetyltransferase_Butenolide"/>
</dbReference>
<gene>
    <name evidence="2" type="ORF">BCR35DRAFT_18447</name>
</gene>
<feature type="domain" description="N-acetyltransferase" evidence="1">
    <location>
        <begin position="8"/>
        <end position="168"/>
    </location>
</feature>
<dbReference type="InterPro" id="IPR016181">
    <property type="entry name" value="Acyl_CoA_acyltransferase"/>
</dbReference>
<dbReference type="Gene3D" id="3.40.630.30">
    <property type="match status" value="2"/>
</dbReference>
<dbReference type="EMBL" id="MCGR01000104">
    <property type="protein sequence ID" value="ORY52823.1"/>
    <property type="molecule type" value="Genomic_DNA"/>
</dbReference>
<dbReference type="PANTHER" id="PTHR43233">
    <property type="entry name" value="FAMILY N-ACETYLTRANSFERASE, PUTATIVE (AFU_ORTHOLOGUE AFUA_6G03350)-RELATED"/>
    <property type="match status" value="1"/>
</dbReference>
<dbReference type="AlphaFoldDB" id="A0A1Y2D0K8"/>